<proteinExistence type="predicted"/>
<comment type="caution">
    <text evidence="1">The sequence shown here is derived from an EMBL/GenBank/DDBJ whole genome shotgun (WGS) entry which is preliminary data.</text>
</comment>
<feature type="non-terminal residue" evidence="1">
    <location>
        <position position="1"/>
    </location>
</feature>
<reference evidence="1" key="1">
    <citation type="submission" date="2021-06" db="EMBL/GenBank/DDBJ databases">
        <authorList>
            <person name="Kallberg Y."/>
            <person name="Tangrot J."/>
            <person name="Rosling A."/>
        </authorList>
    </citation>
    <scope>NUCLEOTIDE SEQUENCE</scope>
    <source>
        <strain evidence="1">IL203A</strain>
    </source>
</reference>
<sequence>ALNVNILKVYSLTGVLVRNKIYYHGGLQSAETNDFIPNILHSSDIIKLSKIFTDSDFFSFPYHNAFHIRSNKIYFFGGQRTDDNESIFGRYDIKNRNWKVFKNSTESPFNLEDHSCVMANNGLFVIFGGKILVSGASVYSKDIYIANTNSEHWGNNWINPIFTYGPGPRAFHSATILPDGRMVVLGGRTNDSMFAPMSEIWVYNIDMNEWQNIVANGDIPSPRSGHSTILTSDNKIIIYGGTSDVNLSQPLAVLDTSVWMWSQKKIISSIERYCYTTNTVCKQLIITFGNEPKIDPLNDITILNITIWAINTTSKSEILSINEEMSPSSDQKVFAKRSIYNNNNEGTMIIVIIVGITVIFAGTFAYLLYLWLNKRRKRRQKRNVQSKRHTAADDIAMLLGFFGKSLEPSTAPGLELDSIIVPESNYSQSINDSGTGTPLSSKSPLSLLSANQVDHSSISHLTRKPTIPHKPLSIPQPIMEIPSRSASSLSHPVSRTPTPSTSSDSSRKQSRLIIDDGLLVRPRQVYKINSRTLRRELK</sequence>
<organism evidence="1 2">
    <name type="scientific">Dentiscutata heterogama</name>
    <dbReference type="NCBI Taxonomy" id="1316150"/>
    <lineage>
        <taxon>Eukaryota</taxon>
        <taxon>Fungi</taxon>
        <taxon>Fungi incertae sedis</taxon>
        <taxon>Mucoromycota</taxon>
        <taxon>Glomeromycotina</taxon>
        <taxon>Glomeromycetes</taxon>
        <taxon>Diversisporales</taxon>
        <taxon>Gigasporaceae</taxon>
        <taxon>Dentiscutata</taxon>
    </lineage>
</organism>
<evidence type="ECO:0000313" key="1">
    <source>
        <dbReference type="EMBL" id="CAG8476600.1"/>
    </source>
</evidence>
<accession>A0ACA9KJ99</accession>
<keyword evidence="2" id="KW-1185">Reference proteome</keyword>
<dbReference type="EMBL" id="CAJVPU010001286">
    <property type="protein sequence ID" value="CAG8476600.1"/>
    <property type="molecule type" value="Genomic_DNA"/>
</dbReference>
<gene>
    <name evidence="1" type="ORF">DHETER_LOCUS1946</name>
</gene>
<dbReference type="Proteomes" id="UP000789702">
    <property type="component" value="Unassembled WGS sequence"/>
</dbReference>
<evidence type="ECO:0000313" key="2">
    <source>
        <dbReference type="Proteomes" id="UP000789702"/>
    </source>
</evidence>
<protein>
    <submittedName>
        <fullName evidence="1">2514_t:CDS:1</fullName>
    </submittedName>
</protein>
<name>A0ACA9KJ99_9GLOM</name>